<keyword evidence="3" id="KW-0325">Glycoprotein</keyword>
<dbReference type="Gene3D" id="3.20.20.80">
    <property type="entry name" value="Glycosidases"/>
    <property type="match status" value="2"/>
</dbReference>
<feature type="domain" description="Glycoside hydrolase family 31 TIM barrel" evidence="7">
    <location>
        <begin position="290"/>
        <end position="511"/>
    </location>
</feature>
<dbReference type="SUPFAM" id="SSF51445">
    <property type="entry name" value="(Trans)glycosidases"/>
    <property type="match status" value="1"/>
</dbReference>
<dbReference type="InterPro" id="IPR017853">
    <property type="entry name" value="GH"/>
</dbReference>
<dbReference type="WBParaSite" id="SBAD_0000546301-mRNA-1">
    <property type="protein sequence ID" value="SBAD_0000546301-mRNA-1"/>
    <property type="gene ID" value="SBAD_0000546301"/>
</dbReference>
<reference evidence="10" key="1">
    <citation type="submission" date="2016-06" db="UniProtKB">
        <authorList>
            <consortium name="WormBaseParasite"/>
        </authorList>
    </citation>
    <scope>IDENTIFICATION</scope>
</reference>
<dbReference type="GO" id="GO:0005975">
    <property type="term" value="P:carbohydrate metabolic process"/>
    <property type="evidence" value="ECO:0007669"/>
    <property type="project" value="InterPro"/>
</dbReference>
<dbReference type="InterPro" id="IPR025887">
    <property type="entry name" value="Glyco_hydro_31_N_dom"/>
</dbReference>
<evidence type="ECO:0000259" key="9">
    <source>
        <dbReference type="Pfam" id="PF21365"/>
    </source>
</evidence>
<feature type="domain" description="Glycoside hydrolase family 31 N-terminal" evidence="8">
    <location>
        <begin position="32"/>
        <end position="143"/>
    </location>
</feature>
<evidence type="ECO:0000313" key="10">
    <source>
        <dbReference type="WBParaSite" id="SBAD_0000546301-mRNA-1"/>
    </source>
</evidence>
<dbReference type="InterPro" id="IPR030458">
    <property type="entry name" value="Glyco_hydro_31_AS"/>
</dbReference>
<dbReference type="Pfam" id="PF13802">
    <property type="entry name" value="Gal_mutarotas_2"/>
    <property type="match status" value="1"/>
</dbReference>
<dbReference type="Pfam" id="PF21365">
    <property type="entry name" value="Glyco_hydro_31_3rd"/>
    <property type="match status" value="1"/>
</dbReference>
<dbReference type="GO" id="GO:0030246">
    <property type="term" value="F:carbohydrate binding"/>
    <property type="evidence" value="ECO:0007669"/>
    <property type="project" value="InterPro"/>
</dbReference>
<keyword evidence="2 6" id="KW-0378">Hydrolase</keyword>
<sequence length="739" mass="85236">LYRFDFRFEVPNDTLVRPSGRHQGLNTPIFKVEYCSSPFGVKVIRLSTGKAIFDTCAQRDFAFADQFLQLTVKLPSDNVYGFGEQTAHRFKRDMNWRRWTMWARDEGVWNNSYNLYGVQPFYLCLEDEAGNSHGVLLASSNAMEVVLQPSPAITWITIGGILDFYVFLGSTPDSAIQRYVSAIGRPILPPYWALGFQLCRWGYQGTRHIEEVEKRMRDYGIPLDGQWVDIDYMYNYEDFTYDRCSEKWRDLPSLIERIHSMSMKFVPILDSGIAARSDGPCNTTYSVFPDGLTSGVYEIDFDGIWIDMNEPSNFNDGNNYDNPNAHQCRHNNWNYPPYTPPVDSYQVAGLFGKTLCMDAKQFINIHYNLHSLYGHSMSKATNNALSEIMKDKRPFILTRSNYVSTGHYAFHWLGDNQALWPEMRWSIVGMLEYNLFGINMVGSDICGFVFNTTKPLCQRWTHLGAFYPFSRNHNINGGTDQDPAYFGPQFARSAGKILHERYRLLPYMYSQLFASHTNGSAAVRALFFEFPGDRDTWPIEDQFLWGRWLMISPVLEEVSSRQVYYPDARWYDYFTHEARAERKQNITRACDEDCIIVDVRGGGIIPMQTPSLTTTESRRNPMQLLVALDDRQLASGFLFLDDGESTAVYNNNYTLVQFEVKSKNEQSTSFALTCSVEKSNQYLHRTLVNEVLIMGVKSTPTFDDPTVKPEYNESKHFLRLAVSFTLNDLSRKEIVWHLK</sequence>
<dbReference type="Gene3D" id="2.60.40.1180">
    <property type="entry name" value="Golgi alpha-mannosidase II"/>
    <property type="match status" value="2"/>
</dbReference>
<dbReference type="Pfam" id="PF01055">
    <property type="entry name" value="Glyco_hydro_31_2nd"/>
    <property type="match status" value="1"/>
</dbReference>
<proteinExistence type="inferred from homology"/>
<dbReference type="CDD" id="cd14752">
    <property type="entry name" value="GH31_N"/>
    <property type="match status" value="1"/>
</dbReference>
<dbReference type="InterPro" id="IPR000322">
    <property type="entry name" value="Glyco_hydro_31_TIM"/>
</dbReference>
<evidence type="ECO:0000259" key="8">
    <source>
        <dbReference type="Pfam" id="PF13802"/>
    </source>
</evidence>
<accession>A0A183INQ1</accession>
<feature type="domain" description="Glycosyl hydrolase family 31 C-terminal" evidence="9">
    <location>
        <begin position="520"/>
        <end position="605"/>
    </location>
</feature>
<dbReference type="InterPro" id="IPR048395">
    <property type="entry name" value="Glyco_hydro_31_C"/>
</dbReference>
<dbReference type="PROSITE" id="PS00129">
    <property type="entry name" value="GLYCOSYL_HYDROL_F31_1"/>
    <property type="match status" value="1"/>
</dbReference>
<dbReference type="Gene3D" id="2.60.40.1760">
    <property type="entry name" value="glycosyl hydrolase (family 31)"/>
    <property type="match status" value="1"/>
</dbReference>
<keyword evidence="4 6" id="KW-0326">Glycosidase</keyword>
<evidence type="ECO:0000259" key="7">
    <source>
        <dbReference type="Pfam" id="PF01055"/>
    </source>
</evidence>
<protein>
    <recommendedName>
        <fullName evidence="5">Maltase</fullName>
    </recommendedName>
</protein>
<evidence type="ECO:0000256" key="4">
    <source>
        <dbReference type="ARBA" id="ARBA00023295"/>
    </source>
</evidence>
<dbReference type="AlphaFoldDB" id="A0A183INQ1"/>
<dbReference type="CDD" id="cd06602">
    <property type="entry name" value="GH31_MGAM_SI_GAA"/>
    <property type="match status" value="1"/>
</dbReference>
<dbReference type="PANTHER" id="PTHR22762">
    <property type="entry name" value="ALPHA-GLUCOSIDASE"/>
    <property type="match status" value="1"/>
</dbReference>
<organism evidence="10">
    <name type="scientific">Soboliphyme baturini</name>
    <dbReference type="NCBI Taxonomy" id="241478"/>
    <lineage>
        <taxon>Eukaryota</taxon>
        <taxon>Metazoa</taxon>
        <taxon>Ecdysozoa</taxon>
        <taxon>Nematoda</taxon>
        <taxon>Enoplea</taxon>
        <taxon>Dorylaimia</taxon>
        <taxon>Dioctophymatida</taxon>
        <taxon>Dioctophymatoidea</taxon>
        <taxon>Soboliphymatidae</taxon>
        <taxon>Soboliphyme</taxon>
    </lineage>
</organism>
<evidence type="ECO:0000256" key="6">
    <source>
        <dbReference type="RuleBase" id="RU361185"/>
    </source>
</evidence>
<evidence type="ECO:0000256" key="5">
    <source>
        <dbReference type="ARBA" id="ARBA00041343"/>
    </source>
</evidence>
<dbReference type="GO" id="GO:0004558">
    <property type="term" value="F:alpha-1,4-glucosidase activity"/>
    <property type="evidence" value="ECO:0007669"/>
    <property type="project" value="TreeGrafter"/>
</dbReference>
<dbReference type="SUPFAM" id="SSF51011">
    <property type="entry name" value="Glycosyl hydrolase domain"/>
    <property type="match status" value="1"/>
</dbReference>
<evidence type="ECO:0000256" key="2">
    <source>
        <dbReference type="ARBA" id="ARBA00022801"/>
    </source>
</evidence>
<dbReference type="SUPFAM" id="SSF74650">
    <property type="entry name" value="Galactose mutarotase-like"/>
    <property type="match status" value="1"/>
</dbReference>
<comment type="similarity">
    <text evidence="1 6">Belongs to the glycosyl hydrolase 31 family.</text>
</comment>
<evidence type="ECO:0000256" key="3">
    <source>
        <dbReference type="ARBA" id="ARBA00023180"/>
    </source>
</evidence>
<dbReference type="InterPro" id="IPR013780">
    <property type="entry name" value="Glyco_hydro_b"/>
</dbReference>
<name>A0A183INQ1_9BILA</name>
<dbReference type="PANTHER" id="PTHR22762:SF133">
    <property type="entry name" value="P-TYPE DOMAIN-CONTAINING PROTEIN"/>
    <property type="match status" value="1"/>
</dbReference>
<evidence type="ECO:0000256" key="1">
    <source>
        <dbReference type="ARBA" id="ARBA00007806"/>
    </source>
</evidence>
<dbReference type="InterPro" id="IPR011013">
    <property type="entry name" value="Gal_mutarotase_sf_dom"/>
</dbReference>